<evidence type="ECO:0000313" key="5">
    <source>
        <dbReference type="Proteomes" id="UP001079672"/>
    </source>
</evidence>
<dbReference type="Proteomes" id="UP001075704">
    <property type="component" value="Unassembled WGS sequence"/>
</dbReference>
<protein>
    <submittedName>
        <fullName evidence="4">DUF2326 domain-containing protein</fullName>
    </submittedName>
</protein>
<organism evidence="4 5">
    <name type="scientific">Bacteroides fragilis</name>
    <dbReference type="NCBI Taxonomy" id="817"/>
    <lineage>
        <taxon>Bacteria</taxon>
        <taxon>Pseudomonadati</taxon>
        <taxon>Bacteroidota</taxon>
        <taxon>Bacteroidia</taxon>
        <taxon>Bacteroidales</taxon>
        <taxon>Bacteroidaceae</taxon>
        <taxon>Bacteroides</taxon>
    </lineage>
</organism>
<dbReference type="EMBL" id="JAPUAC010000004">
    <property type="protein sequence ID" value="MCZ2653898.1"/>
    <property type="molecule type" value="Genomic_DNA"/>
</dbReference>
<dbReference type="Proteomes" id="UP001079672">
    <property type="component" value="Unassembled WGS sequence"/>
</dbReference>
<dbReference type="Pfam" id="PF10088">
    <property type="entry name" value="DUF2326"/>
    <property type="match status" value="1"/>
</dbReference>
<accession>A0A9Q4P9Z2</accession>
<evidence type="ECO:0000256" key="1">
    <source>
        <dbReference type="SAM" id="Coils"/>
    </source>
</evidence>
<comment type="caution">
    <text evidence="4">The sequence shown here is derived from an EMBL/GenBank/DDBJ whole genome shotgun (WGS) entry which is preliminary data.</text>
</comment>
<reference evidence="4" key="1">
    <citation type="submission" date="2022-12" db="EMBL/GenBank/DDBJ databases">
        <title>Development of a Multilocus Sequence Typing Scheme for Bacteroides fragilis Based on Whole Genome Sequencing Data and Clinical Application.</title>
        <authorList>
            <person name="Nielsen F.D."/>
            <person name="Justesen U.S."/>
        </authorList>
    </citation>
    <scope>NUCLEOTIDE SEQUENCE</scope>
    <source>
        <strain evidence="4">BF_AM_ODE_DK_2015_4</strain>
        <strain evidence="3">BF_BC_ODE_DK_2015_2</strain>
    </source>
</reference>
<sequence length="587" mass="68595">MKLSQLYSNTSTFKDIVFNNGINLVIGKVTKKYDLTKDSHNLGKSTLIGVLDFMLLKQIDNKHVFKKFETKFNGIVLFLEIFLNSGDYLTIRRSINEPNKISFKRNNQKTRLSEDSDWDILDMGLSPSIKALNAYLAFDILTNWNYRKSITYFLRGQNDYNDVFQLGKFQNGKHVDWKPFMFDLLGFNGKLLTQKYNFDSQIENQTKFINSIKNEFSVDEGEIDKIKGRIALKHSELEETRKQIDSFNFYKQERSLNKNLVDNIENSIAEFNSLEYSLSYELDKAQKSIANSVSFDMEQLKDIYSDVEVYFPQSLSKSYEELVQFNNDITKERNKYLKERIKAITEELQEVRQKLQELNAQRNETLNVLQSKDSFKKFKTYQINLARLEGEISKLEEQLKSIDKIANLKDIVSEIDSKLEVTIKEINDNIKYQDNPINAEIKKIFNEVFRTVFNVEALLYVTQNTNGNVEFKTDVAESSRITAESNGYTYRKMLCVAFDVAVLIAYRKHSFYRFVYHDGVLEGLDNRKKKKFIELVQEYCKLYDIQYICTSIEDDLPIEILETFTTEEKCLTLDDSGDDGKLFGFSF</sequence>
<evidence type="ECO:0000259" key="2">
    <source>
        <dbReference type="Pfam" id="PF10088"/>
    </source>
</evidence>
<dbReference type="InterPro" id="IPR018760">
    <property type="entry name" value="DUF2326"/>
</dbReference>
<evidence type="ECO:0000313" key="3">
    <source>
        <dbReference type="EMBL" id="MCZ2653898.1"/>
    </source>
</evidence>
<dbReference type="RefSeq" id="WP_032539707.1">
    <property type="nucleotide sequence ID" value="NZ_CP037440.1"/>
</dbReference>
<dbReference type="AlphaFoldDB" id="A0A9Q4P9Z2"/>
<keyword evidence="1" id="KW-0175">Coiled coil</keyword>
<dbReference type="EMBL" id="JAPTZU010000006">
    <property type="protein sequence ID" value="MCZ2688178.1"/>
    <property type="molecule type" value="Genomic_DNA"/>
</dbReference>
<name>A0A9Q4P9Z2_BACFG</name>
<feature type="coiled-coil region" evidence="1">
    <location>
        <begin position="327"/>
        <end position="405"/>
    </location>
</feature>
<proteinExistence type="predicted"/>
<evidence type="ECO:0000313" key="4">
    <source>
        <dbReference type="EMBL" id="MCZ2688178.1"/>
    </source>
</evidence>
<dbReference type="InterPro" id="IPR027417">
    <property type="entry name" value="P-loop_NTPase"/>
</dbReference>
<feature type="domain" description="DUF2326" evidence="2">
    <location>
        <begin position="454"/>
        <end position="587"/>
    </location>
</feature>
<dbReference type="Gene3D" id="3.40.50.300">
    <property type="entry name" value="P-loop containing nucleotide triphosphate hydrolases"/>
    <property type="match status" value="1"/>
</dbReference>
<gene>
    <name evidence="3" type="ORF">O1422_06945</name>
    <name evidence="4" type="ORF">O1433_11790</name>
</gene>